<organism evidence="1 2">
    <name type="scientific">Hyalomma marginatum</name>
    <dbReference type="NCBI Taxonomy" id="34627"/>
    <lineage>
        <taxon>Eukaryota</taxon>
        <taxon>Metazoa</taxon>
        <taxon>Ecdysozoa</taxon>
        <taxon>Arthropoda</taxon>
        <taxon>Chelicerata</taxon>
        <taxon>Arachnida</taxon>
        <taxon>Acari</taxon>
        <taxon>Parasitiformes</taxon>
        <taxon>Ixodida</taxon>
        <taxon>Ixodoidea</taxon>
        <taxon>Ixodidae</taxon>
        <taxon>Hyalomminae</taxon>
        <taxon>Hyalomma</taxon>
    </lineage>
</organism>
<accession>A0A8S4C4L0</accession>
<dbReference type="Proteomes" id="UP000837675">
    <property type="component" value="Unassembled WGS sequence"/>
</dbReference>
<comment type="caution">
    <text evidence="1">The sequence shown here is derived from an EMBL/GenBank/DDBJ whole genome shotgun (WGS) entry which is preliminary data.</text>
</comment>
<keyword evidence="2" id="KW-1185">Reference proteome</keyword>
<gene>
    <name evidence="1" type="ORF">MHYMCMPASI_00316</name>
</gene>
<proteinExistence type="predicted"/>
<dbReference type="EMBL" id="CAJVAF010000104">
    <property type="protein sequence ID" value="CAG7590479.1"/>
    <property type="molecule type" value="Genomic_DNA"/>
</dbReference>
<evidence type="ECO:0000313" key="2">
    <source>
        <dbReference type="Proteomes" id="UP000837675"/>
    </source>
</evidence>
<reference evidence="1" key="1">
    <citation type="submission" date="2021-06" db="EMBL/GenBank/DDBJ databases">
        <authorList>
            <person name="Nardi T."/>
            <person name="Nardi T."/>
        </authorList>
    </citation>
    <scope>NUCLEOTIDE SEQUENCE</scope>
</reference>
<evidence type="ECO:0000313" key="1">
    <source>
        <dbReference type="EMBL" id="CAG7590479.1"/>
    </source>
</evidence>
<sequence length="294" mass="32301">MTFMAVSINMEGKMLQSTTADTDFDFGKIAKEGVDYLQIALATFGGPKGKAGAIAIEGIELLFDGELERLFDEGLEEVPSLVEKLSNGLVSQRSVKQIMYQVLKNETLMKAINAVVQGISDLIVKYIIEPMKSGMDFTAEKLTEFLGKLGTFAAPLKDLVSQVDKSIDNVMDNIENNIKNSYKSVDASADEFVKKFEQERDGPKAIMSSHAQEVIGKRVEALEKVYQVAQELKGAELSTSTERSINPDLISKAVGAMETREMRLSSHEGEVGTVKIENAKTRVKSEEKNSGRTM</sequence>
<name>A0A8S4C4L0_9ACAR</name>
<protein>
    <submittedName>
        <fullName evidence="1">Uncharacterized protein</fullName>
    </submittedName>
</protein>
<dbReference type="AlphaFoldDB" id="A0A8S4C4L0"/>